<dbReference type="InterPro" id="IPR010987">
    <property type="entry name" value="Glutathione-S-Trfase_C-like"/>
</dbReference>
<dbReference type="InterPro" id="IPR036249">
    <property type="entry name" value="Thioredoxin-like_sf"/>
</dbReference>
<dbReference type="PANTHER" id="PTHR42673:SF21">
    <property type="entry name" value="GLUTATHIONE S-TRANSFERASE YFCF"/>
    <property type="match status" value="1"/>
</dbReference>
<dbReference type="InterPro" id="IPR040079">
    <property type="entry name" value="Glutathione_S-Trfase"/>
</dbReference>
<dbReference type="GO" id="GO:0016034">
    <property type="term" value="F:maleylacetoacetate isomerase activity"/>
    <property type="evidence" value="ECO:0007669"/>
    <property type="project" value="UniProtKB-EC"/>
</dbReference>
<dbReference type="FunFam" id="1.20.1050.10:FF:000017">
    <property type="entry name" value="Maleylacetoacetate isomerase"/>
    <property type="match status" value="1"/>
</dbReference>
<dbReference type="GO" id="GO:0005737">
    <property type="term" value="C:cytoplasm"/>
    <property type="evidence" value="ECO:0007669"/>
    <property type="project" value="InterPro"/>
</dbReference>
<dbReference type="InterPro" id="IPR004045">
    <property type="entry name" value="Glutathione_S-Trfase_N"/>
</dbReference>
<dbReference type="KEGG" id="tmk:QGN29_10830"/>
<evidence type="ECO:0000259" key="3">
    <source>
        <dbReference type="PROSITE" id="PS50405"/>
    </source>
</evidence>
<feature type="domain" description="GST N-terminal" evidence="2">
    <location>
        <begin position="1"/>
        <end position="83"/>
    </location>
</feature>
<dbReference type="AlphaFoldDB" id="A0AA52EC25"/>
<dbReference type="Proteomes" id="UP001268683">
    <property type="component" value="Chromosome"/>
</dbReference>
<dbReference type="PROSITE" id="PS50405">
    <property type="entry name" value="GST_CTER"/>
    <property type="match status" value="1"/>
</dbReference>
<gene>
    <name evidence="4" type="primary">maiA</name>
    <name evidence="4" type="ORF">QGN29_10830</name>
</gene>
<keyword evidence="5" id="KW-1185">Reference proteome</keyword>
<dbReference type="CDD" id="cd03191">
    <property type="entry name" value="GST_C_Zeta"/>
    <property type="match status" value="1"/>
</dbReference>
<dbReference type="InterPro" id="IPR036282">
    <property type="entry name" value="Glutathione-S-Trfase_C_sf"/>
</dbReference>
<dbReference type="GO" id="GO:0006749">
    <property type="term" value="P:glutathione metabolic process"/>
    <property type="evidence" value="ECO:0007669"/>
    <property type="project" value="TreeGrafter"/>
</dbReference>
<feature type="domain" description="GST C-terminal" evidence="3">
    <location>
        <begin position="88"/>
        <end position="215"/>
    </location>
</feature>
<dbReference type="InterPro" id="IPR034330">
    <property type="entry name" value="GST_Zeta_C"/>
</dbReference>
<evidence type="ECO:0000256" key="1">
    <source>
        <dbReference type="ARBA" id="ARBA00010007"/>
    </source>
</evidence>
<keyword evidence="4" id="KW-0413">Isomerase</keyword>
<evidence type="ECO:0000259" key="2">
    <source>
        <dbReference type="PROSITE" id="PS50404"/>
    </source>
</evidence>
<comment type="similarity">
    <text evidence="1">Belongs to the GST superfamily. Zeta family.</text>
</comment>
<sequence length="215" mass="24421">MRTLYGYFRSSAAFRVRISLALKGIDYVQKSVNLHPEVAANKTDEFLALNPQGRVPYFIDGDLKISQSPAILDYLEEAYTDIPLMPADLDDRTKIRQLCNLIACDVHPLNNLSVLQYLKKNLEQGDAAVNAWYQHWIVEGFTALEALMKTYGCEGRYCYGRSVSLADVYLVPQVWNAYRFNVDLTSFPLIEGVYSELIKHEAFKKSLPENQADAP</sequence>
<dbReference type="InterPro" id="IPR005955">
    <property type="entry name" value="GST_Zeta"/>
</dbReference>
<dbReference type="Gene3D" id="1.20.1050.10">
    <property type="match status" value="1"/>
</dbReference>
<dbReference type="SUPFAM" id="SSF52833">
    <property type="entry name" value="Thioredoxin-like"/>
    <property type="match status" value="1"/>
</dbReference>
<reference evidence="4" key="1">
    <citation type="submission" date="2023-04" db="EMBL/GenBank/DDBJ databases">
        <title>Complete genome sequence of Temperatibacter marinus.</title>
        <authorList>
            <person name="Rong J.-C."/>
            <person name="Yi M.-L."/>
            <person name="Zhao Q."/>
        </authorList>
    </citation>
    <scope>NUCLEOTIDE SEQUENCE</scope>
    <source>
        <strain evidence="4">NBRC 110045</strain>
    </source>
</reference>
<dbReference type="Gene3D" id="3.40.30.10">
    <property type="entry name" value="Glutaredoxin"/>
    <property type="match status" value="1"/>
</dbReference>
<evidence type="ECO:0000313" key="4">
    <source>
        <dbReference type="EMBL" id="WND02041.1"/>
    </source>
</evidence>
<dbReference type="NCBIfam" id="TIGR01262">
    <property type="entry name" value="maiA"/>
    <property type="match status" value="1"/>
</dbReference>
<protein>
    <submittedName>
        <fullName evidence="4">Maleylacetoacetate isomerase</fullName>
        <ecNumber evidence="4">5.2.1.2</ecNumber>
    </submittedName>
</protein>
<organism evidence="4 5">
    <name type="scientific">Temperatibacter marinus</name>
    <dbReference type="NCBI Taxonomy" id="1456591"/>
    <lineage>
        <taxon>Bacteria</taxon>
        <taxon>Pseudomonadati</taxon>
        <taxon>Pseudomonadota</taxon>
        <taxon>Alphaproteobacteria</taxon>
        <taxon>Kordiimonadales</taxon>
        <taxon>Temperatibacteraceae</taxon>
        <taxon>Temperatibacter</taxon>
    </lineage>
</organism>
<dbReference type="PANTHER" id="PTHR42673">
    <property type="entry name" value="MALEYLACETOACETATE ISOMERASE"/>
    <property type="match status" value="1"/>
</dbReference>
<dbReference type="SFLD" id="SFLDG00358">
    <property type="entry name" value="Main_(cytGST)"/>
    <property type="match status" value="1"/>
</dbReference>
<dbReference type="SFLD" id="SFLDS00019">
    <property type="entry name" value="Glutathione_Transferase_(cytos"/>
    <property type="match status" value="1"/>
</dbReference>
<accession>A0AA52EC25</accession>
<dbReference type="GO" id="GO:0004364">
    <property type="term" value="F:glutathione transferase activity"/>
    <property type="evidence" value="ECO:0007669"/>
    <property type="project" value="TreeGrafter"/>
</dbReference>
<name>A0AA52EC25_9PROT</name>
<dbReference type="GO" id="GO:0006559">
    <property type="term" value="P:L-phenylalanine catabolic process"/>
    <property type="evidence" value="ECO:0007669"/>
    <property type="project" value="TreeGrafter"/>
</dbReference>
<dbReference type="EC" id="5.2.1.2" evidence="4"/>
<dbReference type="SUPFAM" id="SSF47616">
    <property type="entry name" value="GST C-terminal domain-like"/>
    <property type="match status" value="1"/>
</dbReference>
<dbReference type="Pfam" id="PF02798">
    <property type="entry name" value="GST_N"/>
    <property type="match status" value="1"/>
</dbReference>
<dbReference type="RefSeq" id="WP_310797876.1">
    <property type="nucleotide sequence ID" value="NZ_CP123872.1"/>
</dbReference>
<evidence type="ECO:0000313" key="5">
    <source>
        <dbReference type="Proteomes" id="UP001268683"/>
    </source>
</evidence>
<dbReference type="PROSITE" id="PS50404">
    <property type="entry name" value="GST_NTER"/>
    <property type="match status" value="1"/>
</dbReference>
<proteinExistence type="inferred from homology"/>
<dbReference type="EMBL" id="CP123872">
    <property type="protein sequence ID" value="WND02041.1"/>
    <property type="molecule type" value="Genomic_DNA"/>
</dbReference>